<dbReference type="KEGG" id="lck:HN018_17665"/>
<proteinExistence type="predicted"/>
<dbReference type="InterPro" id="IPR001173">
    <property type="entry name" value="Glyco_trans_2-like"/>
</dbReference>
<dbReference type="InterPro" id="IPR029044">
    <property type="entry name" value="Nucleotide-diphossugar_trans"/>
</dbReference>
<dbReference type="SUPFAM" id="SSF53448">
    <property type="entry name" value="Nucleotide-diphospho-sugar transferases"/>
    <property type="match status" value="1"/>
</dbReference>
<dbReference type="GO" id="GO:0005886">
    <property type="term" value="C:plasma membrane"/>
    <property type="evidence" value="ECO:0007669"/>
    <property type="project" value="UniProtKB-SubCell"/>
</dbReference>
<evidence type="ECO:0000256" key="2">
    <source>
        <dbReference type="ARBA" id="ARBA00022475"/>
    </source>
</evidence>
<keyword evidence="2" id="KW-1003">Cell membrane</keyword>
<organism evidence="7 8">
    <name type="scientific">Lichenicola cladoniae</name>
    <dbReference type="NCBI Taxonomy" id="1484109"/>
    <lineage>
        <taxon>Bacteria</taxon>
        <taxon>Pseudomonadati</taxon>
        <taxon>Pseudomonadota</taxon>
        <taxon>Alphaproteobacteria</taxon>
        <taxon>Acetobacterales</taxon>
        <taxon>Acetobacteraceae</taxon>
        <taxon>Lichenicola</taxon>
    </lineage>
</organism>
<keyword evidence="4 7" id="KW-0808">Transferase</keyword>
<comment type="subcellular location">
    <subcellularLocation>
        <location evidence="1">Cell membrane</location>
    </subcellularLocation>
</comment>
<evidence type="ECO:0000256" key="4">
    <source>
        <dbReference type="ARBA" id="ARBA00022679"/>
    </source>
</evidence>
<dbReference type="AlphaFoldDB" id="A0A6M8HWZ9"/>
<evidence type="ECO:0000313" key="7">
    <source>
        <dbReference type="EMBL" id="QKE92766.1"/>
    </source>
</evidence>
<dbReference type="Pfam" id="PF00535">
    <property type="entry name" value="Glycos_transf_2"/>
    <property type="match status" value="1"/>
</dbReference>
<sequence length="400" mass="42310">MPVLVAAIPVRDEEDRIADCLQALAAQQDACLDHVVLLLNNCTDHTAAIVRAAAPTLPFGVTCAERSYPAANAHAGTARREAMSLAAGIAGPDGILFTSDADGRVTPNWLSANLAAMALGAEAVCGRAEIDPVEARAIPDHLHADDAAEVAYGTLLDRIHDLVDPDPNDPWPRHTEHSGASIAVTVDAWARAGGVPGLASGEDRGFLKALRQVDVPIRHAAGVVVTVSGRTLGRAPGGMAETMARRIIRQDEALDDNLEPAVDCLRRAKARATLHALFGSRHRAGMAGIASARSVSGSSCMALAKQVGLPPELIARWLEEPFFGAAWARLEAESPLLIRRPVPRADLARHHEAAERIVHALCRQDHHVPARARVDEPVRSSVPFSRPAGPAGIHLVVPPG</sequence>
<evidence type="ECO:0000313" key="8">
    <source>
        <dbReference type="Proteomes" id="UP000500767"/>
    </source>
</evidence>
<dbReference type="PANTHER" id="PTHR43646:SF2">
    <property type="entry name" value="GLYCOSYLTRANSFERASE 2-LIKE DOMAIN-CONTAINING PROTEIN"/>
    <property type="match status" value="1"/>
</dbReference>
<dbReference type="EMBL" id="CP053708">
    <property type="protein sequence ID" value="QKE92766.1"/>
    <property type="molecule type" value="Genomic_DNA"/>
</dbReference>
<feature type="domain" description="Glycosyltransferase 2-like" evidence="6">
    <location>
        <begin position="7"/>
        <end position="140"/>
    </location>
</feature>
<keyword evidence="3" id="KW-0328">Glycosyltransferase</keyword>
<evidence type="ECO:0000256" key="5">
    <source>
        <dbReference type="ARBA" id="ARBA00023136"/>
    </source>
</evidence>
<dbReference type="GO" id="GO:0016757">
    <property type="term" value="F:glycosyltransferase activity"/>
    <property type="evidence" value="ECO:0007669"/>
    <property type="project" value="UniProtKB-KW"/>
</dbReference>
<evidence type="ECO:0000256" key="1">
    <source>
        <dbReference type="ARBA" id="ARBA00004236"/>
    </source>
</evidence>
<dbReference type="Proteomes" id="UP000500767">
    <property type="component" value="Chromosome"/>
</dbReference>
<keyword evidence="5" id="KW-0472">Membrane</keyword>
<dbReference type="Gene3D" id="3.90.550.10">
    <property type="entry name" value="Spore Coat Polysaccharide Biosynthesis Protein SpsA, Chain A"/>
    <property type="match status" value="1"/>
</dbReference>
<accession>A0A6M8HWZ9</accession>
<gene>
    <name evidence="7" type="ORF">HN018_17665</name>
</gene>
<keyword evidence="8" id="KW-1185">Reference proteome</keyword>
<dbReference type="PANTHER" id="PTHR43646">
    <property type="entry name" value="GLYCOSYLTRANSFERASE"/>
    <property type="match status" value="1"/>
</dbReference>
<dbReference type="CDD" id="cd00761">
    <property type="entry name" value="Glyco_tranf_GTA_type"/>
    <property type="match status" value="1"/>
</dbReference>
<protein>
    <submittedName>
        <fullName evidence="7">Glycosyltransferase family 2 protein</fullName>
    </submittedName>
</protein>
<evidence type="ECO:0000256" key="3">
    <source>
        <dbReference type="ARBA" id="ARBA00022676"/>
    </source>
</evidence>
<evidence type="ECO:0000259" key="6">
    <source>
        <dbReference type="Pfam" id="PF00535"/>
    </source>
</evidence>
<name>A0A6M8HWZ9_9PROT</name>
<reference evidence="7 8" key="1">
    <citation type="journal article" date="2014" name="World J. Microbiol. Biotechnol.">
        <title>Biodiversity and physiological characteristics of Antarctic and Arctic lichens-associated bacteria.</title>
        <authorList>
            <person name="Lee Y.M."/>
            <person name="Kim E.H."/>
            <person name="Lee H.K."/>
            <person name="Hong S.G."/>
        </authorList>
    </citation>
    <scope>NUCLEOTIDE SEQUENCE [LARGE SCALE GENOMIC DNA]</scope>
    <source>
        <strain evidence="7 8">PAMC 26569</strain>
    </source>
</reference>